<gene>
    <name evidence="1" type="ORF">LCGC14_2954360</name>
</gene>
<name>A0A0F8XDZ8_9ZZZZ</name>
<accession>A0A0F8XDZ8</accession>
<sequence>MAETGVFTGPISVNSKSAYAQSFGGLPDETHYINGFKGFDLRDGMKNAFALGFKALGTASGGAGTAGVAMVPVYLDPRIIDETRKFTPLVELIPRVTNQGLTADYNRL</sequence>
<feature type="non-terminal residue" evidence="1">
    <location>
        <position position="108"/>
    </location>
</feature>
<evidence type="ECO:0000313" key="1">
    <source>
        <dbReference type="EMBL" id="KKK67407.1"/>
    </source>
</evidence>
<proteinExistence type="predicted"/>
<dbReference type="EMBL" id="LAZR01059627">
    <property type="protein sequence ID" value="KKK67407.1"/>
    <property type="molecule type" value="Genomic_DNA"/>
</dbReference>
<organism evidence="1">
    <name type="scientific">marine sediment metagenome</name>
    <dbReference type="NCBI Taxonomy" id="412755"/>
    <lineage>
        <taxon>unclassified sequences</taxon>
        <taxon>metagenomes</taxon>
        <taxon>ecological metagenomes</taxon>
    </lineage>
</organism>
<comment type="caution">
    <text evidence="1">The sequence shown here is derived from an EMBL/GenBank/DDBJ whole genome shotgun (WGS) entry which is preliminary data.</text>
</comment>
<reference evidence="1" key="1">
    <citation type="journal article" date="2015" name="Nature">
        <title>Complex archaea that bridge the gap between prokaryotes and eukaryotes.</title>
        <authorList>
            <person name="Spang A."/>
            <person name="Saw J.H."/>
            <person name="Jorgensen S.L."/>
            <person name="Zaremba-Niedzwiedzka K."/>
            <person name="Martijn J."/>
            <person name="Lind A.E."/>
            <person name="van Eijk R."/>
            <person name="Schleper C."/>
            <person name="Guy L."/>
            <person name="Ettema T.J."/>
        </authorList>
    </citation>
    <scope>NUCLEOTIDE SEQUENCE</scope>
</reference>
<protein>
    <submittedName>
        <fullName evidence="1">Uncharacterized protein</fullName>
    </submittedName>
</protein>
<dbReference type="AlphaFoldDB" id="A0A0F8XDZ8"/>